<feature type="transmembrane region" description="Helical" evidence="12">
    <location>
        <begin position="198"/>
        <end position="217"/>
    </location>
</feature>
<dbReference type="PANTHER" id="PTHR14269">
    <property type="entry name" value="CDP-DIACYLGLYCEROL--GLYCEROL-3-PHOSPHATE 3-PHOSPHATIDYLTRANSFERASE-RELATED"/>
    <property type="match status" value="1"/>
</dbReference>
<keyword evidence="10" id="KW-1208">Phospholipid metabolism</keyword>
<dbReference type="Pfam" id="PF01066">
    <property type="entry name" value="CDP-OH_P_transf"/>
    <property type="match status" value="1"/>
</dbReference>
<feature type="transmembrane region" description="Helical" evidence="12">
    <location>
        <begin position="113"/>
        <end position="134"/>
    </location>
</feature>
<evidence type="ECO:0000256" key="1">
    <source>
        <dbReference type="ARBA" id="ARBA00004141"/>
    </source>
</evidence>
<evidence type="ECO:0000256" key="5">
    <source>
        <dbReference type="ARBA" id="ARBA00022692"/>
    </source>
</evidence>
<sequence>MRKVHLLPNLLTLGNAFCGLLALAKGIDALAYAGDGGVFYAKMQTACSLVFLGMVFDLLDGWVARLTRSESPFGAQLDSYSDALTFGVAPALLAKVLIEHEGALGGWPGNPRLHFLAAAAFALMAILRLVRFNLETDDEVKQKHAVFFGLPSPAAAGSVVSTIWVYLVLQRPELETVDGTPTPLGGVMGWLGEHDWNVLSAVIPLMLLVQLPILGLLMVSRVRYSHLGHLLGRERSSFVTLVVAVFAAFGFFLVPVPSLFLLFNGFVVWGLVNYGLRGRRLARARSDEARGRVA</sequence>
<feature type="transmembrane region" description="Helical" evidence="12">
    <location>
        <begin position="260"/>
        <end position="276"/>
    </location>
</feature>
<keyword evidence="14" id="KW-1185">Reference proteome</keyword>
<evidence type="ECO:0000256" key="9">
    <source>
        <dbReference type="ARBA" id="ARBA00023209"/>
    </source>
</evidence>
<keyword evidence="6 12" id="KW-1133">Transmembrane helix</keyword>
<gene>
    <name evidence="13" type="ORF">Pla133_33180</name>
</gene>
<evidence type="ECO:0000256" key="4">
    <source>
        <dbReference type="ARBA" id="ARBA00022679"/>
    </source>
</evidence>
<feature type="transmembrane region" description="Helical" evidence="12">
    <location>
        <begin position="39"/>
        <end position="59"/>
    </location>
</feature>
<evidence type="ECO:0000313" key="14">
    <source>
        <dbReference type="Proteomes" id="UP000316921"/>
    </source>
</evidence>
<keyword evidence="5 12" id="KW-0812">Transmembrane</keyword>
<dbReference type="PANTHER" id="PTHR14269:SF61">
    <property type="entry name" value="CDP-DIACYLGLYCEROL--SERINE O-PHOSPHATIDYLTRANSFERASE"/>
    <property type="match status" value="1"/>
</dbReference>
<organism evidence="13 14">
    <name type="scientific">Engelhardtia mirabilis</name>
    <dbReference type="NCBI Taxonomy" id="2528011"/>
    <lineage>
        <taxon>Bacteria</taxon>
        <taxon>Pseudomonadati</taxon>
        <taxon>Planctomycetota</taxon>
        <taxon>Planctomycetia</taxon>
        <taxon>Planctomycetia incertae sedis</taxon>
        <taxon>Engelhardtia</taxon>
    </lineage>
</organism>
<keyword evidence="3" id="KW-0444">Lipid biosynthesis</keyword>
<dbReference type="GO" id="GO:0008654">
    <property type="term" value="P:phospholipid biosynthetic process"/>
    <property type="evidence" value="ECO:0007669"/>
    <property type="project" value="UniProtKB-KW"/>
</dbReference>
<dbReference type="EMBL" id="CP036287">
    <property type="protein sequence ID" value="QDU68223.1"/>
    <property type="molecule type" value="Genomic_DNA"/>
</dbReference>
<accession>A0A518BMQ4</accession>
<dbReference type="InterPro" id="IPR043130">
    <property type="entry name" value="CDP-OH_PTrfase_TM_dom"/>
</dbReference>
<dbReference type="Proteomes" id="UP000316921">
    <property type="component" value="Chromosome"/>
</dbReference>
<dbReference type="Gene3D" id="1.20.120.1760">
    <property type="match status" value="1"/>
</dbReference>
<keyword evidence="7" id="KW-0443">Lipid metabolism</keyword>
<protein>
    <submittedName>
        <fullName evidence="13">CDP-alcohol phosphatidyltransferase</fullName>
    </submittedName>
</protein>
<comment type="similarity">
    <text evidence="2 11">Belongs to the CDP-alcohol phosphatidyltransferase class-I family.</text>
</comment>
<dbReference type="PROSITE" id="PS00379">
    <property type="entry name" value="CDP_ALCOHOL_P_TRANSF"/>
    <property type="match status" value="1"/>
</dbReference>
<evidence type="ECO:0000256" key="2">
    <source>
        <dbReference type="ARBA" id="ARBA00010441"/>
    </source>
</evidence>
<dbReference type="GO" id="GO:0016780">
    <property type="term" value="F:phosphotransferase activity, for other substituted phosphate groups"/>
    <property type="evidence" value="ECO:0007669"/>
    <property type="project" value="InterPro"/>
</dbReference>
<dbReference type="InterPro" id="IPR050324">
    <property type="entry name" value="CDP-alcohol_PTase-I"/>
</dbReference>
<dbReference type="InterPro" id="IPR048254">
    <property type="entry name" value="CDP_ALCOHOL_P_TRANSF_CS"/>
</dbReference>
<dbReference type="GO" id="GO:0016020">
    <property type="term" value="C:membrane"/>
    <property type="evidence" value="ECO:0007669"/>
    <property type="project" value="UniProtKB-SubCell"/>
</dbReference>
<keyword evidence="4 11" id="KW-0808">Transferase</keyword>
<reference evidence="13 14" key="1">
    <citation type="submission" date="2019-02" db="EMBL/GenBank/DDBJ databases">
        <title>Deep-cultivation of Planctomycetes and their phenomic and genomic characterization uncovers novel biology.</title>
        <authorList>
            <person name="Wiegand S."/>
            <person name="Jogler M."/>
            <person name="Boedeker C."/>
            <person name="Pinto D."/>
            <person name="Vollmers J."/>
            <person name="Rivas-Marin E."/>
            <person name="Kohn T."/>
            <person name="Peeters S.H."/>
            <person name="Heuer A."/>
            <person name="Rast P."/>
            <person name="Oberbeckmann S."/>
            <person name="Bunk B."/>
            <person name="Jeske O."/>
            <person name="Meyerdierks A."/>
            <person name="Storesund J.E."/>
            <person name="Kallscheuer N."/>
            <person name="Luecker S."/>
            <person name="Lage O.M."/>
            <person name="Pohl T."/>
            <person name="Merkel B.J."/>
            <person name="Hornburger P."/>
            <person name="Mueller R.-W."/>
            <person name="Bruemmer F."/>
            <person name="Labrenz M."/>
            <person name="Spormann A.M."/>
            <person name="Op den Camp H."/>
            <person name="Overmann J."/>
            <person name="Amann R."/>
            <person name="Jetten M.S.M."/>
            <person name="Mascher T."/>
            <person name="Medema M.H."/>
            <person name="Devos D.P."/>
            <person name="Kaster A.-K."/>
            <person name="Ovreas L."/>
            <person name="Rohde M."/>
            <person name="Galperin M.Y."/>
            <person name="Jogler C."/>
        </authorList>
    </citation>
    <scope>NUCLEOTIDE SEQUENCE [LARGE SCALE GENOMIC DNA]</scope>
    <source>
        <strain evidence="13 14">Pla133</strain>
    </source>
</reference>
<evidence type="ECO:0000256" key="8">
    <source>
        <dbReference type="ARBA" id="ARBA00023136"/>
    </source>
</evidence>
<evidence type="ECO:0000313" key="13">
    <source>
        <dbReference type="EMBL" id="QDU68223.1"/>
    </source>
</evidence>
<evidence type="ECO:0000256" key="7">
    <source>
        <dbReference type="ARBA" id="ARBA00023098"/>
    </source>
</evidence>
<name>A0A518BMQ4_9BACT</name>
<dbReference type="InterPro" id="IPR000462">
    <property type="entry name" value="CDP-OH_P_trans"/>
</dbReference>
<evidence type="ECO:0000256" key="10">
    <source>
        <dbReference type="ARBA" id="ARBA00023264"/>
    </source>
</evidence>
<comment type="subcellular location">
    <subcellularLocation>
        <location evidence="1">Membrane</location>
        <topology evidence="1">Multi-pass membrane protein</topology>
    </subcellularLocation>
</comment>
<evidence type="ECO:0000256" key="12">
    <source>
        <dbReference type="SAM" id="Phobius"/>
    </source>
</evidence>
<proteinExistence type="inferred from homology"/>
<keyword evidence="9" id="KW-0594">Phospholipid biosynthesis</keyword>
<dbReference type="AlphaFoldDB" id="A0A518BMQ4"/>
<evidence type="ECO:0000256" key="3">
    <source>
        <dbReference type="ARBA" id="ARBA00022516"/>
    </source>
</evidence>
<dbReference type="KEGG" id="pbap:Pla133_33180"/>
<evidence type="ECO:0000256" key="6">
    <source>
        <dbReference type="ARBA" id="ARBA00022989"/>
    </source>
</evidence>
<evidence type="ECO:0000256" key="11">
    <source>
        <dbReference type="RuleBase" id="RU003750"/>
    </source>
</evidence>
<dbReference type="RefSeq" id="WP_145067049.1">
    <property type="nucleotide sequence ID" value="NZ_CP036287.1"/>
</dbReference>
<keyword evidence="8 12" id="KW-0472">Membrane</keyword>
<feature type="transmembrane region" description="Helical" evidence="12">
    <location>
        <begin position="146"/>
        <end position="169"/>
    </location>
</feature>
<feature type="transmembrane region" description="Helical" evidence="12">
    <location>
        <begin position="238"/>
        <end position="254"/>
    </location>
</feature>